<feature type="region of interest" description="Disordered" evidence="1">
    <location>
        <begin position="158"/>
        <end position="249"/>
    </location>
</feature>
<feature type="region of interest" description="Disordered" evidence="1">
    <location>
        <begin position="400"/>
        <end position="425"/>
    </location>
</feature>
<dbReference type="AlphaFoldDB" id="A0A2N5ST85"/>
<feature type="compositionally biased region" description="Low complexity" evidence="1">
    <location>
        <begin position="400"/>
        <end position="416"/>
    </location>
</feature>
<sequence length="735" mass="79896">MFPNDGTFTPNFDTSNFQAPGCQFYSVQSNNHPFPPPAPENYHLANPHGHSLQHYSGTIHPGLIPVPPPGIPSTIPRGNNQISVIQDASSAISRPNASLFPNAALDQDGSLERNDSIEQNGSLATNGSLRIGPHSSHQHVSMNRTPNQLEADLLAEINSFSAPPPGDHRGQGRGRGRGSRGGRGSQGGRGSRGGRGRGGITNAGSVEGHSSAAPATEGGSANQNRQEGTIPTFQSVEDVPDDDAEDNAEENERLNAANLLGKPNRMKLEPNIVEEICQLPLDNLRRRAAKYAHYQRLTAEDRHCLTKAYYAYQREVYLLICTQRLQPNPALDHLGLLARSRPSTNYNLYCKYDEVASETYHNETIHINVRQKLCGQLWDALDSETHERWKDPNFVDAQASAAAQRAPATAPGADASSKPPRKSKFDLNPWAREMKRDLRNLSTTANLEGFLVLVSRDPNSNSIVTGGSLLGEQFIDMMSKKQPNPWRSFFSYVSGHAALADITGTTPSALLTRKKRDRVFKDPLERAYDKGSRPSNLNAARNLLANAWSVATHGKGRQGWPGTSTEEALKKARVELKVKENHLLITPNSFCCRVSDMDELQMVHALVAFGEGWAQLIGPPAPEIDVGRSISIGGGGAVGNSTASGENETTCVARDENLTGPQSENAGASNGAVQAGQRRKHGTKRVVGRTRLQTGNLSRRKTHSKQKKNMNTAHLQDAGAPRKRRRLVICDSDSG</sequence>
<reference evidence="2 3" key="1">
    <citation type="submission" date="2017-11" db="EMBL/GenBank/DDBJ databases">
        <title>De novo assembly and phasing of dikaryotic genomes from two isolates of Puccinia coronata f. sp. avenae, the causal agent of oat crown rust.</title>
        <authorList>
            <person name="Miller M.E."/>
            <person name="Zhang Y."/>
            <person name="Omidvar V."/>
            <person name="Sperschneider J."/>
            <person name="Schwessinger B."/>
            <person name="Raley C."/>
            <person name="Palmer J.M."/>
            <person name="Garnica D."/>
            <person name="Upadhyaya N."/>
            <person name="Rathjen J."/>
            <person name="Taylor J.M."/>
            <person name="Park R.F."/>
            <person name="Dodds P.N."/>
            <person name="Hirsch C.D."/>
            <person name="Kianian S.F."/>
            <person name="Figueroa M."/>
        </authorList>
    </citation>
    <scope>NUCLEOTIDE SEQUENCE [LARGE SCALE GENOMIC DNA]</scope>
    <source>
        <strain evidence="2">12SD80</strain>
    </source>
</reference>
<gene>
    <name evidence="2" type="ORF">PCASD_18534</name>
</gene>
<feature type="compositionally biased region" description="Basic residues" evidence="1">
    <location>
        <begin position="677"/>
        <end position="688"/>
    </location>
</feature>
<dbReference type="Proteomes" id="UP000235392">
    <property type="component" value="Unassembled WGS sequence"/>
</dbReference>
<proteinExistence type="predicted"/>
<evidence type="ECO:0000313" key="2">
    <source>
        <dbReference type="EMBL" id="PLW16454.1"/>
    </source>
</evidence>
<feature type="compositionally biased region" description="Polar residues" evidence="1">
    <location>
        <begin position="118"/>
        <end position="128"/>
    </location>
</feature>
<evidence type="ECO:0000313" key="3">
    <source>
        <dbReference type="Proteomes" id="UP000235392"/>
    </source>
</evidence>
<protein>
    <submittedName>
        <fullName evidence="2">Uncharacterized protein</fullName>
    </submittedName>
</protein>
<accession>A0A2N5ST85</accession>
<feature type="compositionally biased region" description="Basic residues" evidence="1">
    <location>
        <begin position="171"/>
        <end position="180"/>
    </location>
</feature>
<feature type="compositionally biased region" description="Basic residues" evidence="1">
    <location>
        <begin position="698"/>
        <end position="708"/>
    </location>
</feature>
<comment type="caution">
    <text evidence="2">The sequence shown here is derived from an EMBL/GenBank/DDBJ whole genome shotgun (WGS) entry which is preliminary data.</text>
</comment>
<feature type="compositionally biased region" description="Polar residues" evidence="1">
    <location>
        <begin position="659"/>
        <end position="672"/>
    </location>
</feature>
<feature type="region of interest" description="Disordered" evidence="1">
    <location>
        <begin position="657"/>
        <end position="735"/>
    </location>
</feature>
<feature type="compositionally biased region" description="Polar residues" evidence="1">
    <location>
        <begin position="219"/>
        <end position="235"/>
    </location>
</feature>
<dbReference type="CDD" id="cd00084">
    <property type="entry name" value="HMG-box_SF"/>
    <property type="match status" value="1"/>
</dbReference>
<feature type="region of interest" description="Disordered" evidence="1">
    <location>
        <begin position="118"/>
        <end position="142"/>
    </location>
</feature>
<feature type="compositionally biased region" description="Acidic residues" evidence="1">
    <location>
        <begin position="238"/>
        <end position="249"/>
    </location>
</feature>
<name>A0A2N5ST85_9BASI</name>
<dbReference type="EMBL" id="PGCI01000771">
    <property type="protein sequence ID" value="PLW16454.1"/>
    <property type="molecule type" value="Genomic_DNA"/>
</dbReference>
<feature type="compositionally biased region" description="Gly residues" evidence="1">
    <location>
        <begin position="181"/>
        <end position="201"/>
    </location>
</feature>
<evidence type="ECO:0000256" key="1">
    <source>
        <dbReference type="SAM" id="MobiDB-lite"/>
    </source>
</evidence>
<organism evidence="2 3">
    <name type="scientific">Puccinia coronata f. sp. avenae</name>
    <dbReference type="NCBI Taxonomy" id="200324"/>
    <lineage>
        <taxon>Eukaryota</taxon>
        <taxon>Fungi</taxon>
        <taxon>Dikarya</taxon>
        <taxon>Basidiomycota</taxon>
        <taxon>Pucciniomycotina</taxon>
        <taxon>Pucciniomycetes</taxon>
        <taxon>Pucciniales</taxon>
        <taxon>Pucciniaceae</taxon>
        <taxon>Puccinia</taxon>
    </lineage>
</organism>